<name>A0ABR0KHR3_9EURO</name>
<accession>A0ABR0KHR3</accession>
<protein>
    <recommendedName>
        <fullName evidence="2">DUF7924 domain-containing protein</fullName>
    </recommendedName>
</protein>
<gene>
    <name evidence="3" type="ORF">LTR24_002589</name>
</gene>
<keyword evidence="4" id="KW-1185">Reference proteome</keyword>
<feature type="compositionally biased region" description="Polar residues" evidence="1">
    <location>
        <begin position="437"/>
        <end position="451"/>
    </location>
</feature>
<feature type="compositionally biased region" description="Polar residues" evidence="1">
    <location>
        <begin position="391"/>
        <end position="412"/>
    </location>
</feature>
<feature type="region of interest" description="Disordered" evidence="1">
    <location>
        <begin position="388"/>
        <end position="412"/>
    </location>
</feature>
<evidence type="ECO:0000256" key="1">
    <source>
        <dbReference type="SAM" id="MobiDB-lite"/>
    </source>
</evidence>
<proteinExistence type="predicted"/>
<dbReference type="Pfam" id="PF25545">
    <property type="entry name" value="DUF7924"/>
    <property type="match status" value="1"/>
</dbReference>
<reference evidence="3 4" key="1">
    <citation type="submission" date="2023-08" db="EMBL/GenBank/DDBJ databases">
        <title>Black Yeasts Isolated from many extreme environments.</title>
        <authorList>
            <person name="Coleine C."/>
            <person name="Stajich J.E."/>
            <person name="Selbmann L."/>
        </authorList>
    </citation>
    <scope>NUCLEOTIDE SEQUENCE [LARGE SCALE GENOMIC DNA]</scope>
    <source>
        <strain evidence="3 4">CCFEE 5885</strain>
    </source>
</reference>
<sequence>MAAQSDKGSDFIGAMNGGHLHWIDFREDVLRPFRIRCSSSPRNDRLPTTFLARLEASQKNLARYDIQKRAWRLDVAAGRGLSALTVFPANLVPPLQGTSNILRCMMPRMSREDLPLRDPSLQDHTLYELPRAKPAYVCGFDVAVLEKIEQAQLTGGLSATGTIVDFNKGEVLPGVPICCPFLAFEKSETNAQKDIEVARNACAITGTQSLRSQQQLFHKAFGLQTVSQPPISFTCAISDEHAIIHCHYVDDDGEYTMASLCRFNLVVDDHFLMFLAWVQAIESWASLYLLPRFKGAISQIIRSNPSPPPSPTRTINSQLSIDTKSDSGLLTIMAELRRNWSTIHWQNDTVEETPINSSIAQCGTPLGVRQMRGLSLPQPSINEANEGLSFRESSPAPTRSHSSRSQCTSGALTPLQTNISLYPHPRSSIHHRRFSIAGSTSSPASDGSEQPYSPCRPPTLSPCTPGPEAPVSAKSPMLIMQKRLDLAMDEIQGLRTQVDDLQAQLNGRTEVLERRLALIVERQEAETSSDDGIRTKVMGVGWVKQLEAVAEDELRTPIAQNHMRNAEEDVGERLRSSTATPEAMQVPGQFPVSDERRPESQGALWLTEDFVVRCLAILLRHAKASRVVTTLVILLLCFGRYLGTGGLCTNLALVLVLEERVKVMPGQFWRRLNVLHDAAQTYNLQNTDTAMIQMSDVILKEQEEADVPIVLA</sequence>
<evidence type="ECO:0000313" key="3">
    <source>
        <dbReference type="EMBL" id="KAK5096523.1"/>
    </source>
</evidence>
<dbReference type="Proteomes" id="UP001345013">
    <property type="component" value="Unassembled WGS sequence"/>
</dbReference>
<evidence type="ECO:0000313" key="4">
    <source>
        <dbReference type="Proteomes" id="UP001345013"/>
    </source>
</evidence>
<feature type="compositionally biased region" description="Pro residues" evidence="1">
    <location>
        <begin position="454"/>
        <end position="468"/>
    </location>
</feature>
<organism evidence="3 4">
    <name type="scientific">Lithohypha guttulata</name>
    <dbReference type="NCBI Taxonomy" id="1690604"/>
    <lineage>
        <taxon>Eukaryota</taxon>
        <taxon>Fungi</taxon>
        <taxon>Dikarya</taxon>
        <taxon>Ascomycota</taxon>
        <taxon>Pezizomycotina</taxon>
        <taxon>Eurotiomycetes</taxon>
        <taxon>Chaetothyriomycetidae</taxon>
        <taxon>Chaetothyriales</taxon>
        <taxon>Trichomeriaceae</taxon>
        <taxon>Lithohypha</taxon>
    </lineage>
</organism>
<evidence type="ECO:0000259" key="2">
    <source>
        <dbReference type="Pfam" id="PF25545"/>
    </source>
</evidence>
<feature type="region of interest" description="Disordered" evidence="1">
    <location>
        <begin position="436"/>
        <end position="472"/>
    </location>
</feature>
<dbReference type="InterPro" id="IPR057684">
    <property type="entry name" value="DUF7924"/>
</dbReference>
<dbReference type="EMBL" id="JAVRRG010000022">
    <property type="protein sequence ID" value="KAK5096523.1"/>
    <property type="molecule type" value="Genomic_DNA"/>
</dbReference>
<feature type="domain" description="DUF7924" evidence="2">
    <location>
        <begin position="127"/>
        <end position="256"/>
    </location>
</feature>
<comment type="caution">
    <text evidence="3">The sequence shown here is derived from an EMBL/GenBank/DDBJ whole genome shotgun (WGS) entry which is preliminary data.</text>
</comment>